<evidence type="ECO:0000313" key="8">
    <source>
        <dbReference type="EMBL" id="KAB8039926.1"/>
    </source>
</evidence>
<evidence type="ECO:0008006" key="10">
    <source>
        <dbReference type="Google" id="ProtNLM"/>
    </source>
</evidence>
<dbReference type="InterPro" id="IPR051463">
    <property type="entry name" value="Peptidase_U62_metallo"/>
</dbReference>
<dbReference type="RefSeq" id="WP_153419557.1">
    <property type="nucleotide sequence ID" value="NZ_WFLM01000002.1"/>
</dbReference>
<reference evidence="8 9" key="1">
    <citation type="submission" date="2019-10" db="EMBL/GenBank/DDBJ databases">
        <title>New species of Slilvanegrellaceae.</title>
        <authorList>
            <person name="Pitt A."/>
            <person name="Hahn M.W."/>
        </authorList>
    </citation>
    <scope>NUCLEOTIDE SEQUENCE [LARGE SCALE GENOMIC DNA]</scope>
    <source>
        <strain evidence="8 9">SP-Ram-0.45-NSY-1</strain>
    </source>
</reference>
<dbReference type="EMBL" id="WFLM01000002">
    <property type="protein sequence ID" value="KAB8039926.1"/>
    <property type="molecule type" value="Genomic_DNA"/>
</dbReference>
<gene>
    <name evidence="8" type="ORF">GCL60_06600</name>
</gene>
<evidence type="ECO:0000256" key="4">
    <source>
        <dbReference type="ARBA" id="ARBA00023049"/>
    </source>
</evidence>
<evidence type="ECO:0000256" key="3">
    <source>
        <dbReference type="ARBA" id="ARBA00022801"/>
    </source>
</evidence>
<evidence type="ECO:0000313" key="9">
    <source>
        <dbReference type="Proteomes" id="UP000437748"/>
    </source>
</evidence>
<keyword evidence="3" id="KW-0378">Hydrolase</keyword>
<dbReference type="Pfam" id="PF01523">
    <property type="entry name" value="PmbA_TldD_1st"/>
    <property type="match status" value="1"/>
</dbReference>
<comment type="similarity">
    <text evidence="1">Belongs to the peptidase U62 family.</text>
</comment>
<feature type="domain" description="Metalloprotease TldD/E C-terminal" evidence="6">
    <location>
        <begin position="255"/>
        <end position="486"/>
    </location>
</feature>
<keyword evidence="9" id="KW-1185">Reference proteome</keyword>
<dbReference type="PANTHER" id="PTHR30624:SF4">
    <property type="entry name" value="METALLOPROTEASE TLDD"/>
    <property type="match status" value="1"/>
</dbReference>
<dbReference type="InterPro" id="IPR045569">
    <property type="entry name" value="Metalloprtase-TldD/E_C"/>
</dbReference>
<dbReference type="GO" id="GO:0006508">
    <property type="term" value="P:proteolysis"/>
    <property type="evidence" value="ECO:0007669"/>
    <property type="project" value="UniProtKB-KW"/>
</dbReference>
<evidence type="ECO:0000259" key="5">
    <source>
        <dbReference type="Pfam" id="PF01523"/>
    </source>
</evidence>
<feature type="domain" description="Metalloprotease TldD/E central" evidence="7">
    <location>
        <begin position="145"/>
        <end position="248"/>
    </location>
</feature>
<evidence type="ECO:0000256" key="2">
    <source>
        <dbReference type="ARBA" id="ARBA00022670"/>
    </source>
</evidence>
<dbReference type="InterPro" id="IPR002510">
    <property type="entry name" value="Metalloprtase-TldD/E_N"/>
</dbReference>
<dbReference type="GO" id="GO:0008237">
    <property type="term" value="F:metallopeptidase activity"/>
    <property type="evidence" value="ECO:0007669"/>
    <property type="project" value="UniProtKB-KW"/>
</dbReference>
<dbReference type="InterPro" id="IPR035068">
    <property type="entry name" value="TldD/PmbA_N"/>
</dbReference>
<dbReference type="AlphaFoldDB" id="A0A6N6VYI1"/>
<dbReference type="InterPro" id="IPR045570">
    <property type="entry name" value="Metalloprtase-TldD/E_cen_dom"/>
</dbReference>
<dbReference type="Pfam" id="PF19290">
    <property type="entry name" value="PmbA_TldD_2nd"/>
    <property type="match status" value="1"/>
</dbReference>
<comment type="caution">
    <text evidence="8">The sequence shown here is derived from an EMBL/GenBank/DDBJ whole genome shotgun (WGS) entry which is preliminary data.</text>
</comment>
<proteinExistence type="inferred from homology"/>
<dbReference type="SUPFAM" id="SSF111283">
    <property type="entry name" value="Putative modulator of DNA gyrase, PmbA/TldD"/>
    <property type="match status" value="1"/>
</dbReference>
<evidence type="ECO:0000259" key="6">
    <source>
        <dbReference type="Pfam" id="PF19289"/>
    </source>
</evidence>
<dbReference type="PANTHER" id="PTHR30624">
    <property type="entry name" value="UNCHARACTERIZED PROTEIN TLDD AND PMBA"/>
    <property type="match status" value="1"/>
</dbReference>
<feature type="domain" description="Metalloprotease TldD/E N-terminal" evidence="5">
    <location>
        <begin position="46"/>
        <end position="108"/>
    </location>
</feature>
<keyword evidence="2" id="KW-0645">Protease</keyword>
<keyword evidence="4" id="KW-0482">Metalloprotease</keyword>
<name>A0A6N6VYI1_9BACT</name>
<dbReference type="Pfam" id="PF19289">
    <property type="entry name" value="PmbA_TldD_3rd"/>
    <property type="match status" value="1"/>
</dbReference>
<dbReference type="Proteomes" id="UP000437748">
    <property type="component" value="Unassembled WGS sequence"/>
</dbReference>
<dbReference type="Gene3D" id="3.30.2290.10">
    <property type="entry name" value="PmbA/TldD superfamily"/>
    <property type="match status" value="1"/>
</dbReference>
<accession>A0A6N6VYI1</accession>
<evidence type="ECO:0000259" key="7">
    <source>
        <dbReference type="Pfam" id="PF19290"/>
    </source>
</evidence>
<dbReference type="OrthoDB" id="5287859at2"/>
<dbReference type="InterPro" id="IPR036059">
    <property type="entry name" value="TldD/PmbA_sf"/>
</dbReference>
<protein>
    <recommendedName>
        <fullName evidence="10">TldD/PmbA family protein</fullName>
    </recommendedName>
</protein>
<sequence>MLNNLSLENISNAKYSESNTIFDESWRKPLSILLGLGRASGADFIEFFLQRGNYLSGLVENGKVTAISPNLNLGAGVRVFKGKEDCYVSTNDVSFNGLKKILERALDIHSLKLESHRIITDINLEPLRDYGVIRNKNNWLTSVSSVKEICDLLLQCNDKQKNATKYLQSVTTNGFRDWQEVLVASSDGVFARDIRLNQSISAQVVCVDGAHRTSSHKRIGEASTPNFFKNLNFDDLSQKLSEIAGNMLHADYVTSGNYPVVLANQFGGVIFHEACGHLLETTAVQGNSTPFANKKGEKIAHDNLTAWDEGFWENGFGSIDMDDEGMPVQKTLLIENGVLRNFICDRMGNLLTGHPRTGSGRRQNYTFAPASRMRNTYIAPGKYTTEEMFSSIDKGIYCKSLGGGSVNGTGDFNFGVEEAWLIENGKVTKPVKGATLIGQATDIMHKISMSGNDLDISAGFCGSISGSIYVTVGQPHIKVDSITVGGR</sequence>
<organism evidence="8 9">
    <name type="scientific">Silvanigrella paludirubra</name>
    <dbReference type="NCBI Taxonomy" id="2499159"/>
    <lineage>
        <taxon>Bacteria</taxon>
        <taxon>Pseudomonadati</taxon>
        <taxon>Bdellovibrionota</taxon>
        <taxon>Oligoflexia</taxon>
        <taxon>Silvanigrellales</taxon>
        <taxon>Silvanigrellaceae</taxon>
        <taxon>Silvanigrella</taxon>
    </lineage>
</organism>
<dbReference type="GO" id="GO:0005829">
    <property type="term" value="C:cytosol"/>
    <property type="evidence" value="ECO:0007669"/>
    <property type="project" value="TreeGrafter"/>
</dbReference>
<evidence type="ECO:0000256" key="1">
    <source>
        <dbReference type="ARBA" id="ARBA00005836"/>
    </source>
</evidence>